<gene>
    <name evidence="8" type="ORF">SAMN04487907_11228</name>
</gene>
<dbReference type="OrthoDB" id="1123412at2"/>
<evidence type="ECO:0000256" key="5">
    <source>
        <dbReference type="ARBA" id="ARBA00023136"/>
    </source>
</evidence>
<sequence>MLHQIFAIGAPQIILILITCLFALLFPLLAIIDIVRNDFKGNDKIVWLLVVIFFSFFGTLLYFIMGRKQRLT</sequence>
<comment type="subcellular location">
    <subcellularLocation>
        <location evidence="1">Cell membrane</location>
        <topology evidence="1">Multi-pass membrane protein</topology>
    </subcellularLocation>
</comment>
<evidence type="ECO:0000256" key="4">
    <source>
        <dbReference type="ARBA" id="ARBA00022989"/>
    </source>
</evidence>
<evidence type="ECO:0000256" key="2">
    <source>
        <dbReference type="ARBA" id="ARBA00022475"/>
    </source>
</evidence>
<evidence type="ECO:0000313" key="9">
    <source>
        <dbReference type="Proteomes" id="UP000199438"/>
    </source>
</evidence>
<reference evidence="9" key="1">
    <citation type="submission" date="2016-10" db="EMBL/GenBank/DDBJ databases">
        <authorList>
            <person name="Varghese N."/>
            <person name="Submissions S."/>
        </authorList>
    </citation>
    <scope>NUCLEOTIDE SEQUENCE [LARGE SCALE GENOMIC DNA]</scope>
    <source>
        <strain evidence="9">DSM 24499</strain>
    </source>
</reference>
<evidence type="ECO:0000259" key="7">
    <source>
        <dbReference type="Pfam" id="PF13396"/>
    </source>
</evidence>
<keyword evidence="2" id="KW-1003">Cell membrane</keyword>
<name>A0A1I1MXA7_9FLAO</name>
<accession>A0A1I1MXA7</accession>
<proteinExistence type="predicted"/>
<evidence type="ECO:0000313" key="8">
    <source>
        <dbReference type="EMBL" id="SFC89736.1"/>
    </source>
</evidence>
<evidence type="ECO:0000256" key="3">
    <source>
        <dbReference type="ARBA" id="ARBA00022692"/>
    </source>
</evidence>
<evidence type="ECO:0000256" key="1">
    <source>
        <dbReference type="ARBA" id="ARBA00004651"/>
    </source>
</evidence>
<keyword evidence="4 6" id="KW-1133">Transmembrane helix</keyword>
<feature type="domain" description="Cardiolipin synthase N-terminal" evidence="7">
    <location>
        <begin position="28"/>
        <end position="67"/>
    </location>
</feature>
<organism evidence="8 9">
    <name type="scientific">Zunongwangia mangrovi</name>
    <dbReference type="NCBI Taxonomy" id="1334022"/>
    <lineage>
        <taxon>Bacteria</taxon>
        <taxon>Pseudomonadati</taxon>
        <taxon>Bacteroidota</taxon>
        <taxon>Flavobacteriia</taxon>
        <taxon>Flavobacteriales</taxon>
        <taxon>Flavobacteriaceae</taxon>
        <taxon>Zunongwangia</taxon>
    </lineage>
</organism>
<keyword evidence="9" id="KW-1185">Reference proteome</keyword>
<dbReference type="Proteomes" id="UP000199438">
    <property type="component" value="Unassembled WGS sequence"/>
</dbReference>
<keyword evidence="3 6" id="KW-0812">Transmembrane</keyword>
<evidence type="ECO:0000256" key="6">
    <source>
        <dbReference type="SAM" id="Phobius"/>
    </source>
</evidence>
<dbReference type="EMBL" id="FOKV01000012">
    <property type="protein sequence ID" value="SFC89736.1"/>
    <property type="molecule type" value="Genomic_DNA"/>
</dbReference>
<dbReference type="InterPro" id="IPR027379">
    <property type="entry name" value="CLS_N"/>
</dbReference>
<dbReference type="STRING" id="1334022.SAMN04487907_11228"/>
<feature type="transmembrane region" description="Helical" evidence="6">
    <location>
        <begin position="44"/>
        <end position="64"/>
    </location>
</feature>
<feature type="transmembrane region" description="Helical" evidence="6">
    <location>
        <begin position="12"/>
        <end position="32"/>
    </location>
</feature>
<dbReference type="Pfam" id="PF13396">
    <property type="entry name" value="PLDc_N"/>
    <property type="match status" value="1"/>
</dbReference>
<dbReference type="RefSeq" id="WP_084840021.1">
    <property type="nucleotide sequence ID" value="NZ_FOKV01000012.1"/>
</dbReference>
<dbReference type="GO" id="GO:0005886">
    <property type="term" value="C:plasma membrane"/>
    <property type="evidence" value="ECO:0007669"/>
    <property type="project" value="UniProtKB-SubCell"/>
</dbReference>
<protein>
    <submittedName>
        <fullName evidence="8">Phospholipase_D-nuclease N-terminal</fullName>
    </submittedName>
</protein>
<dbReference type="AlphaFoldDB" id="A0A1I1MXA7"/>
<keyword evidence="5 6" id="KW-0472">Membrane</keyword>